<reference evidence="6 7" key="1">
    <citation type="journal article" date="2016" name="Nat. Commun.">
        <title>Thousands of microbial genomes shed light on interconnected biogeochemical processes in an aquifer system.</title>
        <authorList>
            <person name="Anantharaman K."/>
            <person name="Brown C.T."/>
            <person name="Hug L.A."/>
            <person name="Sharon I."/>
            <person name="Castelle C.J."/>
            <person name="Probst A.J."/>
            <person name="Thomas B.C."/>
            <person name="Singh A."/>
            <person name="Wilkins M.J."/>
            <person name="Karaoz U."/>
            <person name="Brodie E.L."/>
            <person name="Williams K.H."/>
            <person name="Hubbard S.S."/>
            <person name="Banfield J.F."/>
        </authorList>
    </citation>
    <scope>NUCLEOTIDE SEQUENCE [LARGE SCALE GENOMIC DNA]</scope>
</reference>
<proteinExistence type="inferred from homology"/>
<dbReference type="SUPFAM" id="SSF54211">
    <property type="entry name" value="Ribosomal protein S5 domain 2-like"/>
    <property type="match status" value="1"/>
</dbReference>
<name>A0A1G2PST5_9BACT</name>
<comment type="similarity">
    <text evidence="1 4">Belongs to the universal ribosomal protein uS9 family.</text>
</comment>
<organism evidence="6 7">
    <name type="scientific">Candidatus Terrybacteria bacterium RIFCSPLOWO2_01_FULL_40_23</name>
    <dbReference type="NCBI Taxonomy" id="1802366"/>
    <lineage>
        <taxon>Bacteria</taxon>
        <taxon>Candidatus Terryibacteriota</taxon>
    </lineage>
</organism>
<dbReference type="Gene3D" id="3.30.230.10">
    <property type="match status" value="1"/>
</dbReference>
<dbReference type="GO" id="GO:0006412">
    <property type="term" value="P:translation"/>
    <property type="evidence" value="ECO:0007669"/>
    <property type="project" value="InterPro"/>
</dbReference>
<dbReference type="AlphaFoldDB" id="A0A1G2PST5"/>
<dbReference type="Proteomes" id="UP000176951">
    <property type="component" value="Unassembled WGS sequence"/>
</dbReference>
<dbReference type="Pfam" id="PF00380">
    <property type="entry name" value="Ribosomal_S9"/>
    <property type="match status" value="1"/>
</dbReference>
<dbReference type="GO" id="GO:0005737">
    <property type="term" value="C:cytoplasm"/>
    <property type="evidence" value="ECO:0007669"/>
    <property type="project" value="UniProtKB-ARBA"/>
</dbReference>
<comment type="caution">
    <text evidence="6">The sequence shown here is derived from an EMBL/GenBank/DDBJ whole genome shotgun (WGS) entry which is preliminary data.</text>
</comment>
<dbReference type="InterPro" id="IPR023035">
    <property type="entry name" value="Ribosomal_uS9_bac/plastid"/>
</dbReference>
<dbReference type="PANTHER" id="PTHR21569:SF1">
    <property type="entry name" value="SMALL RIBOSOMAL SUBUNIT PROTEIN US9M"/>
    <property type="match status" value="1"/>
</dbReference>
<dbReference type="InterPro" id="IPR020568">
    <property type="entry name" value="Ribosomal_Su5_D2-typ_SF"/>
</dbReference>
<dbReference type="GO" id="GO:0003735">
    <property type="term" value="F:structural constituent of ribosome"/>
    <property type="evidence" value="ECO:0007669"/>
    <property type="project" value="InterPro"/>
</dbReference>
<evidence type="ECO:0000256" key="2">
    <source>
        <dbReference type="ARBA" id="ARBA00022980"/>
    </source>
</evidence>
<dbReference type="NCBIfam" id="NF001099">
    <property type="entry name" value="PRK00132.1"/>
    <property type="match status" value="1"/>
</dbReference>
<evidence type="ECO:0000256" key="1">
    <source>
        <dbReference type="ARBA" id="ARBA00005251"/>
    </source>
</evidence>
<dbReference type="InterPro" id="IPR020574">
    <property type="entry name" value="Ribosomal_uS9_CS"/>
</dbReference>
<evidence type="ECO:0000256" key="4">
    <source>
        <dbReference type="RuleBase" id="RU003815"/>
    </source>
</evidence>
<dbReference type="GO" id="GO:0015935">
    <property type="term" value="C:small ribosomal subunit"/>
    <property type="evidence" value="ECO:0007669"/>
    <property type="project" value="TreeGrafter"/>
</dbReference>
<keyword evidence="3 4" id="KW-0687">Ribonucleoprotein</keyword>
<evidence type="ECO:0000313" key="6">
    <source>
        <dbReference type="EMBL" id="OHA51410.1"/>
    </source>
</evidence>
<gene>
    <name evidence="6" type="ORF">A3A97_00940</name>
</gene>
<keyword evidence="2 4" id="KW-0689">Ribosomal protein</keyword>
<evidence type="ECO:0000313" key="7">
    <source>
        <dbReference type="Proteomes" id="UP000176951"/>
    </source>
</evidence>
<dbReference type="InterPro" id="IPR000754">
    <property type="entry name" value="Ribosomal_uS9"/>
</dbReference>
<dbReference type="EMBL" id="MHSW01000023">
    <property type="protein sequence ID" value="OHA51410.1"/>
    <property type="molecule type" value="Genomic_DNA"/>
</dbReference>
<evidence type="ECO:0000256" key="5">
    <source>
        <dbReference type="RuleBase" id="RU003816"/>
    </source>
</evidence>
<sequence length="117" mass="13501">MARVRLYTKGDKNITINDKAIGDYFNRNMEFSTLASAALNRMKVMDKFRAVIRVSGGGLHSQAEAVRHATARALVEFNPDFRKRLKRAGFLTRDSRMVERKKYGLKKARRAPQWAKR</sequence>
<dbReference type="PANTHER" id="PTHR21569">
    <property type="entry name" value="RIBOSOMAL PROTEIN S9"/>
    <property type="match status" value="1"/>
</dbReference>
<dbReference type="PROSITE" id="PS00360">
    <property type="entry name" value="RIBOSOMAL_S9"/>
    <property type="match status" value="1"/>
</dbReference>
<dbReference type="InterPro" id="IPR014721">
    <property type="entry name" value="Ribsml_uS5_D2-typ_fold_subgr"/>
</dbReference>
<protein>
    <recommendedName>
        <fullName evidence="5">30S ribosomal protein S9</fullName>
    </recommendedName>
</protein>
<accession>A0A1G2PST5</accession>
<dbReference type="GO" id="GO:0003723">
    <property type="term" value="F:RNA binding"/>
    <property type="evidence" value="ECO:0007669"/>
    <property type="project" value="TreeGrafter"/>
</dbReference>
<evidence type="ECO:0000256" key="3">
    <source>
        <dbReference type="ARBA" id="ARBA00023274"/>
    </source>
</evidence>